<dbReference type="EMBL" id="GEEE01002394">
    <property type="protein sequence ID" value="JAP60831.1"/>
    <property type="molecule type" value="Transcribed_RNA"/>
</dbReference>
<dbReference type="GO" id="GO:0016301">
    <property type="term" value="F:kinase activity"/>
    <property type="evidence" value="ECO:0007669"/>
    <property type="project" value="UniProtKB-KW"/>
</dbReference>
<dbReference type="Pfam" id="PF00787">
    <property type="entry name" value="PX"/>
    <property type="match status" value="1"/>
</dbReference>
<dbReference type="PANTHER" id="PTHR15508">
    <property type="entry name" value="RIBOSOMAL PROTEIN S6 KINASE"/>
    <property type="match status" value="1"/>
</dbReference>
<gene>
    <name evidence="2" type="primary">KS6C1</name>
    <name evidence="2" type="ORF">TR114559</name>
</gene>
<dbReference type="GO" id="GO:0035091">
    <property type="term" value="F:phosphatidylinositol binding"/>
    <property type="evidence" value="ECO:0007669"/>
    <property type="project" value="InterPro"/>
</dbReference>
<accession>A0A0V0J6N5</accession>
<reference evidence="2" key="1">
    <citation type="submission" date="2016-01" db="EMBL/GenBank/DDBJ databases">
        <title>Reference transcriptome for the parasite Schistocephalus solidus: insights into the molecular evolution of parasitism.</title>
        <authorList>
            <person name="Hebert F.O."/>
            <person name="Grambauer S."/>
            <person name="Barber I."/>
            <person name="Landry C.R."/>
            <person name="Aubin-Horth N."/>
        </authorList>
    </citation>
    <scope>NUCLEOTIDE SEQUENCE</scope>
</reference>
<dbReference type="PANTHER" id="PTHR15508:SF8">
    <property type="entry name" value="LD24550P"/>
    <property type="match status" value="1"/>
</dbReference>
<dbReference type="AlphaFoldDB" id="A0A0V0J6N5"/>
<evidence type="ECO:0000313" key="2">
    <source>
        <dbReference type="EMBL" id="JAP60831.1"/>
    </source>
</evidence>
<sequence>MSEISDYRMNATVDRAFRHPRGSFTVYRVIIEKSSPVSVEERTLFKRYSDFKRLHKSLQRVVKELDYGMPLPSLPAETFFNRLDPEVVESRRVFLDSLLKFARPLC</sequence>
<organism evidence="2">
    <name type="scientific">Schistocephalus solidus</name>
    <name type="common">Tapeworm</name>
    <dbReference type="NCBI Taxonomy" id="70667"/>
    <lineage>
        <taxon>Eukaryota</taxon>
        <taxon>Metazoa</taxon>
        <taxon>Spiralia</taxon>
        <taxon>Lophotrochozoa</taxon>
        <taxon>Platyhelminthes</taxon>
        <taxon>Cestoda</taxon>
        <taxon>Eucestoda</taxon>
        <taxon>Diphyllobothriidea</taxon>
        <taxon>Diphyllobothriidae</taxon>
        <taxon>Schistocephalus</taxon>
    </lineage>
</organism>
<dbReference type="InterPro" id="IPR001683">
    <property type="entry name" value="PX_dom"/>
</dbReference>
<dbReference type="SUPFAM" id="SSF64268">
    <property type="entry name" value="PX domain"/>
    <property type="match status" value="1"/>
</dbReference>
<dbReference type="InterPro" id="IPR036871">
    <property type="entry name" value="PX_dom_sf"/>
</dbReference>
<name>A0A0V0J6N5_SCHSO</name>
<evidence type="ECO:0000259" key="1">
    <source>
        <dbReference type="PROSITE" id="PS50195"/>
    </source>
</evidence>
<dbReference type="EMBL" id="GEEE01021151">
    <property type="protein sequence ID" value="JAP42074.1"/>
    <property type="molecule type" value="Transcribed_RNA"/>
</dbReference>
<feature type="domain" description="PX" evidence="1">
    <location>
        <begin position="5"/>
        <end position="106"/>
    </location>
</feature>
<dbReference type="PROSITE" id="PS50195">
    <property type="entry name" value="PX"/>
    <property type="match status" value="1"/>
</dbReference>
<dbReference type="Gene3D" id="3.30.1520.10">
    <property type="entry name" value="Phox-like domain"/>
    <property type="match status" value="1"/>
</dbReference>
<keyword evidence="2" id="KW-0418">Kinase</keyword>
<proteinExistence type="predicted"/>
<keyword evidence="2" id="KW-0808">Transferase</keyword>
<protein>
    <submittedName>
        <fullName evidence="2">Ribosomal protein S6 kinase delta-1</fullName>
    </submittedName>
</protein>
<dbReference type="InterPro" id="IPR051866">
    <property type="entry name" value="Intracell_Sig-Traffick_Protein"/>
</dbReference>